<gene>
    <name evidence="2" type="ORF">CB5_LOCUS924</name>
</gene>
<evidence type="ECO:0000313" key="2">
    <source>
        <dbReference type="EMBL" id="CAD1817713.1"/>
    </source>
</evidence>
<feature type="region of interest" description="Disordered" evidence="1">
    <location>
        <begin position="1"/>
        <end position="85"/>
    </location>
</feature>
<accession>A0A6V7NGT6</accession>
<feature type="region of interest" description="Disordered" evidence="1">
    <location>
        <begin position="125"/>
        <end position="172"/>
    </location>
</feature>
<proteinExistence type="predicted"/>
<dbReference type="EMBL" id="LR862129">
    <property type="protein sequence ID" value="CAD1817713.1"/>
    <property type="molecule type" value="Genomic_DNA"/>
</dbReference>
<feature type="compositionally biased region" description="Low complexity" evidence="1">
    <location>
        <begin position="155"/>
        <end position="171"/>
    </location>
</feature>
<name>A0A6V7NGT6_ANACO</name>
<dbReference type="AlphaFoldDB" id="A0A6V7NGT6"/>
<reference evidence="2" key="1">
    <citation type="submission" date="2020-07" db="EMBL/GenBank/DDBJ databases">
        <authorList>
            <person name="Lin J."/>
        </authorList>
    </citation>
    <scope>NUCLEOTIDE SEQUENCE</scope>
</reference>
<sequence length="186" mass="19169">MADSVDRLRDATAELAGTGAAATPPAPHSPSSLSRPLPTGLVNTSSTASRGSASTTSAPTTASRGPCPRPRSSPHPPRVLRHTRRLRGRPRRYLVNCVVPLARLFAVAINGAPLHHYDEEEAAAARPRAPAAAARPSARRPEGARAQCALILSVSPSPSSSPPSSSSSSSSTMFVVGGLECVVRVA</sequence>
<feature type="compositionally biased region" description="Low complexity" evidence="1">
    <location>
        <begin position="125"/>
        <end position="136"/>
    </location>
</feature>
<feature type="compositionally biased region" description="Pro residues" evidence="1">
    <location>
        <begin position="67"/>
        <end position="77"/>
    </location>
</feature>
<evidence type="ECO:0000256" key="1">
    <source>
        <dbReference type="SAM" id="MobiDB-lite"/>
    </source>
</evidence>
<organism evidence="2">
    <name type="scientific">Ananas comosus var. bracteatus</name>
    <name type="common">red pineapple</name>
    <dbReference type="NCBI Taxonomy" id="296719"/>
    <lineage>
        <taxon>Eukaryota</taxon>
        <taxon>Viridiplantae</taxon>
        <taxon>Streptophyta</taxon>
        <taxon>Embryophyta</taxon>
        <taxon>Tracheophyta</taxon>
        <taxon>Spermatophyta</taxon>
        <taxon>Magnoliopsida</taxon>
        <taxon>Liliopsida</taxon>
        <taxon>Poales</taxon>
        <taxon>Bromeliaceae</taxon>
        <taxon>Bromelioideae</taxon>
        <taxon>Ananas</taxon>
    </lineage>
</organism>
<feature type="compositionally biased region" description="Low complexity" evidence="1">
    <location>
        <begin position="13"/>
        <end position="66"/>
    </location>
</feature>
<protein>
    <submittedName>
        <fullName evidence="2">Uncharacterized protein</fullName>
    </submittedName>
</protein>
<feature type="compositionally biased region" description="Basic and acidic residues" evidence="1">
    <location>
        <begin position="1"/>
        <end position="12"/>
    </location>
</feature>